<keyword evidence="5 8" id="KW-1133">Transmembrane helix</keyword>
<proteinExistence type="inferred from homology"/>
<keyword evidence="7 8" id="KW-0472">Membrane</keyword>
<dbReference type="AlphaFoldDB" id="A0A1Y3BCK0"/>
<evidence type="ECO:0000256" key="2">
    <source>
        <dbReference type="ARBA" id="ARBA00009904"/>
    </source>
</evidence>
<evidence type="ECO:0000313" key="9">
    <source>
        <dbReference type="EMBL" id="OTF77754.1"/>
    </source>
</evidence>
<dbReference type="EMBL" id="MUJZ01031076">
    <property type="protein sequence ID" value="OTF77754.1"/>
    <property type="molecule type" value="Genomic_DNA"/>
</dbReference>
<comment type="function">
    <text evidence="8">Essential component of the vacuolar proton pump (V-ATPase), a multimeric enzyme that catalyzes the translocation of protons across the membranes. Required for assembly and activity of the V-ATPase.</text>
</comment>
<reference evidence="9 10" key="1">
    <citation type="submission" date="2017-03" db="EMBL/GenBank/DDBJ databases">
        <title>Genome Survey of Euroglyphus maynei.</title>
        <authorList>
            <person name="Arlian L.G."/>
            <person name="Morgan M.S."/>
            <person name="Rider S.D."/>
        </authorList>
    </citation>
    <scope>NUCLEOTIDE SEQUENCE [LARGE SCALE GENOMIC DNA]</scope>
    <source>
        <strain evidence="9">Arlian Lab</strain>
        <tissue evidence="9">Whole body</tissue>
    </source>
</reference>
<feature type="non-terminal residue" evidence="9">
    <location>
        <position position="1"/>
    </location>
</feature>
<keyword evidence="4 8" id="KW-0812">Transmembrane</keyword>
<dbReference type="GO" id="GO:0046961">
    <property type="term" value="F:proton-transporting ATPase activity, rotational mechanism"/>
    <property type="evidence" value="ECO:0007669"/>
    <property type="project" value="InterPro"/>
</dbReference>
<evidence type="ECO:0000256" key="8">
    <source>
        <dbReference type="RuleBase" id="RU361189"/>
    </source>
</evidence>
<comment type="subcellular location">
    <subcellularLocation>
        <location evidence="1">Membrane</location>
        <topology evidence="1">Multi-pass membrane protein</topology>
    </subcellularLocation>
</comment>
<dbReference type="GO" id="GO:0005886">
    <property type="term" value="C:plasma membrane"/>
    <property type="evidence" value="ECO:0007669"/>
    <property type="project" value="TreeGrafter"/>
</dbReference>
<dbReference type="GO" id="GO:0033179">
    <property type="term" value="C:proton-transporting V-type ATPase, V0 domain"/>
    <property type="evidence" value="ECO:0007669"/>
    <property type="project" value="InterPro"/>
</dbReference>
<evidence type="ECO:0000256" key="4">
    <source>
        <dbReference type="ARBA" id="ARBA00022692"/>
    </source>
</evidence>
<dbReference type="GO" id="GO:0016471">
    <property type="term" value="C:vacuolar proton-transporting V-type ATPase complex"/>
    <property type="evidence" value="ECO:0007669"/>
    <property type="project" value="TreeGrafter"/>
</dbReference>
<protein>
    <recommendedName>
        <fullName evidence="8">V-type proton ATPase subunit a</fullName>
    </recommendedName>
</protein>
<evidence type="ECO:0000256" key="3">
    <source>
        <dbReference type="ARBA" id="ARBA00022448"/>
    </source>
</evidence>
<dbReference type="PANTHER" id="PTHR11629:SF63">
    <property type="entry name" value="V-TYPE PROTON ATPASE SUBUNIT A"/>
    <property type="match status" value="1"/>
</dbReference>
<dbReference type="InterPro" id="IPR002490">
    <property type="entry name" value="V-ATPase_116kDa_su"/>
</dbReference>
<comment type="similarity">
    <text evidence="2 8">Belongs to the V-ATPase 116 kDa subunit family.</text>
</comment>
<keyword evidence="10" id="KW-1185">Reference proteome</keyword>
<evidence type="ECO:0000256" key="7">
    <source>
        <dbReference type="ARBA" id="ARBA00023136"/>
    </source>
</evidence>
<comment type="caution">
    <text evidence="8">Lacks conserved residue(s) required for the propagation of feature annotation.</text>
</comment>
<dbReference type="OrthoDB" id="10264220at2759"/>
<dbReference type="Proteomes" id="UP000194236">
    <property type="component" value="Unassembled WGS sequence"/>
</dbReference>
<feature type="non-terminal residue" evidence="9">
    <location>
        <position position="98"/>
    </location>
</feature>
<dbReference type="Pfam" id="PF01496">
    <property type="entry name" value="V_ATPase_I"/>
    <property type="match status" value="1"/>
</dbReference>
<sequence>AIYFILNICNLDLTTKCLVAECWVPTSDFELVCQAVHNAWMVLKERNLQSQKNPNEIWLMFFNGRYIILLMGLFSIYTGLMYNDIFSKSINIFGSSWM</sequence>
<feature type="transmembrane region" description="Helical" evidence="8">
    <location>
        <begin position="57"/>
        <end position="80"/>
    </location>
</feature>
<dbReference type="GO" id="GO:0051117">
    <property type="term" value="F:ATPase binding"/>
    <property type="evidence" value="ECO:0007669"/>
    <property type="project" value="TreeGrafter"/>
</dbReference>
<evidence type="ECO:0000256" key="5">
    <source>
        <dbReference type="ARBA" id="ARBA00022989"/>
    </source>
</evidence>
<name>A0A1Y3BCK0_EURMA</name>
<evidence type="ECO:0000256" key="6">
    <source>
        <dbReference type="ARBA" id="ARBA00023065"/>
    </source>
</evidence>
<keyword evidence="3 8" id="KW-0813">Transport</keyword>
<evidence type="ECO:0000313" key="10">
    <source>
        <dbReference type="Proteomes" id="UP000194236"/>
    </source>
</evidence>
<accession>A0A1Y3BCK0</accession>
<keyword evidence="8" id="KW-0375">Hydrogen ion transport</keyword>
<organism evidence="9 10">
    <name type="scientific">Euroglyphus maynei</name>
    <name type="common">Mayne's house dust mite</name>
    <dbReference type="NCBI Taxonomy" id="6958"/>
    <lineage>
        <taxon>Eukaryota</taxon>
        <taxon>Metazoa</taxon>
        <taxon>Ecdysozoa</taxon>
        <taxon>Arthropoda</taxon>
        <taxon>Chelicerata</taxon>
        <taxon>Arachnida</taxon>
        <taxon>Acari</taxon>
        <taxon>Acariformes</taxon>
        <taxon>Sarcoptiformes</taxon>
        <taxon>Astigmata</taxon>
        <taxon>Psoroptidia</taxon>
        <taxon>Analgoidea</taxon>
        <taxon>Pyroglyphidae</taxon>
        <taxon>Pyroglyphinae</taxon>
        <taxon>Euroglyphus</taxon>
    </lineage>
</organism>
<keyword evidence="6 8" id="KW-0406">Ion transport</keyword>
<dbReference type="GO" id="GO:0007035">
    <property type="term" value="P:vacuolar acidification"/>
    <property type="evidence" value="ECO:0007669"/>
    <property type="project" value="TreeGrafter"/>
</dbReference>
<gene>
    <name evidence="9" type="ORF">BLA29_012137</name>
</gene>
<dbReference type="PANTHER" id="PTHR11629">
    <property type="entry name" value="VACUOLAR PROTON ATPASES"/>
    <property type="match status" value="1"/>
</dbReference>
<comment type="caution">
    <text evidence="9">The sequence shown here is derived from an EMBL/GenBank/DDBJ whole genome shotgun (WGS) entry which is preliminary data.</text>
</comment>
<evidence type="ECO:0000256" key="1">
    <source>
        <dbReference type="ARBA" id="ARBA00004141"/>
    </source>
</evidence>